<name>A0A940P808_9ENTE</name>
<dbReference type="EMBL" id="JAEEGA010000012">
    <property type="protein sequence ID" value="MBP1042755.1"/>
    <property type="molecule type" value="Genomic_DNA"/>
</dbReference>
<dbReference type="RefSeq" id="WP_209530234.1">
    <property type="nucleotide sequence ID" value="NZ_JAEEGA010000012.1"/>
</dbReference>
<evidence type="ECO:0000313" key="2">
    <source>
        <dbReference type="EMBL" id="MBP1042755.1"/>
    </source>
</evidence>
<keyword evidence="1" id="KW-0812">Transmembrane</keyword>
<keyword evidence="1" id="KW-0472">Membrane</keyword>
<comment type="caution">
    <text evidence="2">The sequence shown here is derived from an EMBL/GenBank/DDBJ whole genome shotgun (WGS) entry which is preliminary data.</text>
</comment>
<feature type="transmembrane region" description="Helical" evidence="1">
    <location>
        <begin position="20"/>
        <end position="39"/>
    </location>
</feature>
<dbReference type="AlphaFoldDB" id="A0A940P808"/>
<dbReference type="Proteomes" id="UP000674938">
    <property type="component" value="Unassembled WGS sequence"/>
</dbReference>
<sequence length="50" mass="5334">MRFMVLAIDPLAQNGLATLNTTTLILALVITLLASYGIASNEITITPKEC</sequence>
<evidence type="ECO:0000256" key="1">
    <source>
        <dbReference type="SAM" id="Phobius"/>
    </source>
</evidence>
<protein>
    <submittedName>
        <fullName evidence="2">Uncharacterized protein</fullName>
    </submittedName>
</protein>
<gene>
    <name evidence="2" type="ORF">I6N95_17190</name>
</gene>
<organism evidence="2 3">
    <name type="scientific">Vagococcus allomyrinae</name>
    <dbReference type="NCBI Taxonomy" id="2794353"/>
    <lineage>
        <taxon>Bacteria</taxon>
        <taxon>Bacillati</taxon>
        <taxon>Bacillota</taxon>
        <taxon>Bacilli</taxon>
        <taxon>Lactobacillales</taxon>
        <taxon>Enterococcaceae</taxon>
        <taxon>Vagococcus</taxon>
    </lineage>
</organism>
<accession>A0A940P808</accession>
<keyword evidence="1" id="KW-1133">Transmembrane helix</keyword>
<reference evidence="2" key="1">
    <citation type="submission" date="2020-12" db="EMBL/GenBank/DDBJ databases">
        <title>Vagococcus allomyrinae sp. nov. and Enterococcus lavae sp. nov., isolated from the larvae of Allomyrina dichotoma.</title>
        <authorList>
            <person name="Lee S.D."/>
        </authorList>
    </citation>
    <scope>NUCLEOTIDE SEQUENCE</scope>
    <source>
        <strain evidence="2">BWB3-3</strain>
    </source>
</reference>
<proteinExistence type="predicted"/>
<keyword evidence="3" id="KW-1185">Reference proteome</keyword>
<evidence type="ECO:0000313" key="3">
    <source>
        <dbReference type="Proteomes" id="UP000674938"/>
    </source>
</evidence>